<keyword evidence="4" id="KW-1133">Transmembrane helix</keyword>
<dbReference type="SUPFAM" id="SSF52540">
    <property type="entry name" value="P-loop containing nucleoside triphosphate hydrolases"/>
    <property type="match status" value="1"/>
</dbReference>
<dbReference type="InterPro" id="IPR027417">
    <property type="entry name" value="P-loop_NTPase"/>
</dbReference>
<dbReference type="PANTHER" id="PTHR12137:SF54">
    <property type="entry name" value="CARBOHYDRATE SULFOTRANSFERASE"/>
    <property type="match status" value="1"/>
</dbReference>
<evidence type="ECO:0000313" key="8">
    <source>
        <dbReference type="EMBL" id="KAB7742641.1"/>
    </source>
</evidence>
<accession>A0A6N6VM84</accession>
<comment type="caution">
    <text evidence="8">The sequence shown here is derived from an EMBL/GenBank/DDBJ whole genome shotgun (WGS) entry which is preliminary data.</text>
</comment>
<evidence type="ECO:0000256" key="3">
    <source>
        <dbReference type="ARBA" id="ARBA00022692"/>
    </source>
</evidence>
<dbReference type="PANTHER" id="PTHR12137">
    <property type="entry name" value="CARBOHYDRATE SULFOTRANSFERASE"/>
    <property type="match status" value="1"/>
</dbReference>
<evidence type="ECO:0000256" key="6">
    <source>
        <dbReference type="ARBA" id="ARBA00023136"/>
    </source>
</evidence>
<evidence type="ECO:0008006" key="10">
    <source>
        <dbReference type="Google" id="ProtNLM"/>
    </source>
</evidence>
<evidence type="ECO:0000256" key="4">
    <source>
        <dbReference type="ARBA" id="ARBA00022989"/>
    </source>
</evidence>
<dbReference type="InterPro" id="IPR005331">
    <property type="entry name" value="Sulfotransferase"/>
</dbReference>
<sequence length="266" mass="30289">MNIPCTVIQKKKLRSALLSPFSRSHRNRHEINNLDPELAVAYAHGVTTPDGRLFYLKNAKCGCTTISQILHTYVFGAPFQGNIHESGTLPLGLRHFRLHRAAIANPEAVKFSFVRHPVNRLRSAFCNFFVDDERNPQALRHWDNMLALGFKPGGEINYNFDVFLDYVALSLEKARLLCDEHWRPQFISLGSGKIVYDKIGRFENFSADLSEIFSNAGLPFLVALAERKMIFNQSSNGKRDDLIVSRTQATKIRSLYAMDFEAYGYQ</sequence>
<keyword evidence="6" id="KW-0472">Membrane</keyword>
<dbReference type="GO" id="GO:0016020">
    <property type="term" value="C:membrane"/>
    <property type="evidence" value="ECO:0007669"/>
    <property type="project" value="InterPro"/>
</dbReference>
<reference evidence="8 9" key="1">
    <citation type="submission" date="2019-09" db="EMBL/GenBank/DDBJ databases">
        <title>Parvibaculum sedimenti sp. nov., isolated from sediment.</title>
        <authorList>
            <person name="Wang Y."/>
        </authorList>
    </citation>
    <scope>NUCLEOTIDE SEQUENCE [LARGE SCALE GENOMIC DNA]</scope>
    <source>
        <strain evidence="8 9">HXT-9</strain>
    </source>
</reference>
<organism evidence="8 9">
    <name type="scientific">Parvibaculum sedimenti</name>
    <dbReference type="NCBI Taxonomy" id="2608632"/>
    <lineage>
        <taxon>Bacteria</taxon>
        <taxon>Pseudomonadati</taxon>
        <taxon>Pseudomonadota</taxon>
        <taxon>Alphaproteobacteria</taxon>
        <taxon>Hyphomicrobiales</taxon>
        <taxon>Parvibaculaceae</taxon>
        <taxon>Parvibaculum</taxon>
    </lineage>
</organism>
<dbReference type="GO" id="GO:0008146">
    <property type="term" value="F:sulfotransferase activity"/>
    <property type="evidence" value="ECO:0007669"/>
    <property type="project" value="InterPro"/>
</dbReference>
<dbReference type="Proteomes" id="UP000468901">
    <property type="component" value="Unassembled WGS sequence"/>
</dbReference>
<keyword evidence="7" id="KW-0325">Glycoprotein</keyword>
<evidence type="ECO:0000256" key="1">
    <source>
        <dbReference type="ARBA" id="ARBA00004323"/>
    </source>
</evidence>
<dbReference type="AlphaFoldDB" id="A0A6N6VM84"/>
<evidence type="ECO:0000313" key="9">
    <source>
        <dbReference type="Proteomes" id="UP000468901"/>
    </source>
</evidence>
<dbReference type="GO" id="GO:0016051">
    <property type="term" value="P:carbohydrate biosynthetic process"/>
    <property type="evidence" value="ECO:0007669"/>
    <property type="project" value="InterPro"/>
</dbReference>
<evidence type="ECO:0000256" key="2">
    <source>
        <dbReference type="ARBA" id="ARBA00022679"/>
    </source>
</evidence>
<dbReference type="RefSeq" id="WP_152214195.1">
    <property type="nucleotide sequence ID" value="NZ_WESC01000001.1"/>
</dbReference>
<dbReference type="EMBL" id="WESC01000001">
    <property type="protein sequence ID" value="KAB7742641.1"/>
    <property type="molecule type" value="Genomic_DNA"/>
</dbReference>
<comment type="subcellular location">
    <subcellularLocation>
        <location evidence="1">Golgi apparatus membrane</location>
        <topology evidence="1">Single-pass type II membrane protein</topology>
    </subcellularLocation>
</comment>
<gene>
    <name evidence="8" type="ORF">F2P47_00460</name>
</gene>
<evidence type="ECO:0000256" key="7">
    <source>
        <dbReference type="ARBA" id="ARBA00023180"/>
    </source>
</evidence>
<proteinExistence type="predicted"/>
<protein>
    <recommendedName>
        <fullName evidence="10">Sulfotransferase family 2 domain-containing protein</fullName>
    </recommendedName>
</protein>
<dbReference type="InterPro" id="IPR018011">
    <property type="entry name" value="Carb_sulfotrans_8-10"/>
</dbReference>
<keyword evidence="5" id="KW-0333">Golgi apparatus</keyword>
<name>A0A6N6VM84_9HYPH</name>
<dbReference type="Pfam" id="PF03567">
    <property type="entry name" value="Sulfotransfer_2"/>
    <property type="match status" value="1"/>
</dbReference>
<keyword evidence="3" id="KW-0812">Transmembrane</keyword>
<keyword evidence="9" id="KW-1185">Reference proteome</keyword>
<evidence type="ECO:0000256" key="5">
    <source>
        <dbReference type="ARBA" id="ARBA00023034"/>
    </source>
</evidence>
<keyword evidence="2" id="KW-0808">Transferase</keyword>